<comment type="caution">
    <text evidence="9">The sequence shown here is derived from an EMBL/GenBank/DDBJ whole genome shotgun (WGS) entry which is preliminary data.</text>
</comment>
<gene>
    <name evidence="9" type="ORF">ILUMI_10560</name>
</gene>
<dbReference type="OrthoDB" id="5322100at2759"/>
<accession>A0A8K0D6U8</accession>
<dbReference type="EMBL" id="VTPC01005756">
    <property type="protein sequence ID" value="KAF2895615.1"/>
    <property type="molecule type" value="Genomic_DNA"/>
</dbReference>
<evidence type="ECO:0000313" key="9">
    <source>
        <dbReference type="EMBL" id="KAF2895615.1"/>
    </source>
</evidence>
<keyword evidence="5 7" id="KW-0472">Membrane</keyword>
<dbReference type="GO" id="GO:0050982">
    <property type="term" value="P:detection of mechanical stimulus"/>
    <property type="evidence" value="ECO:0007669"/>
    <property type="project" value="TreeGrafter"/>
</dbReference>
<feature type="transmembrane region" description="Helical" evidence="7">
    <location>
        <begin position="148"/>
        <end position="170"/>
    </location>
</feature>
<dbReference type="Pfam" id="PF20519">
    <property type="entry name" value="Polycystin_dom"/>
    <property type="match status" value="1"/>
</dbReference>
<evidence type="ECO:0000256" key="7">
    <source>
        <dbReference type="SAM" id="Phobius"/>
    </source>
</evidence>
<organism evidence="9 10">
    <name type="scientific">Ignelater luminosus</name>
    <name type="common">Cucubano</name>
    <name type="synonym">Pyrophorus luminosus</name>
    <dbReference type="NCBI Taxonomy" id="2038154"/>
    <lineage>
        <taxon>Eukaryota</taxon>
        <taxon>Metazoa</taxon>
        <taxon>Ecdysozoa</taxon>
        <taxon>Arthropoda</taxon>
        <taxon>Hexapoda</taxon>
        <taxon>Insecta</taxon>
        <taxon>Pterygota</taxon>
        <taxon>Neoptera</taxon>
        <taxon>Endopterygota</taxon>
        <taxon>Coleoptera</taxon>
        <taxon>Polyphaga</taxon>
        <taxon>Elateriformia</taxon>
        <taxon>Elateroidea</taxon>
        <taxon>Elateridae</taxon>
        <taxon>Agrypninae</taxon>
        <taxon>Pyrophorini</taxon>
        <taxon>Ignelater</taxon>
    </lineage>
</organism>
<evidence type="ECO:0000256" key="4">
    <source>
        <dbReference type="ARBA" id="ARBA00022989"/>
    </source>
</evidence>
<evidence type="ECO:0000256" key="5">
    <source>
        <dbReference type="ARBA" id="ARBA00023136"/>
    </source>
</evidence>
<name>A0A8K0D6U8_IGNLU</name>
<dbReference type="PANTHER" id="PTHR10877">
    <property type="entry name" value="POLYCYSTIN FAMILY MEMBER"/>
    <property type="match status" value="1"/>
</dbReference>
<evidence type="ECO:0000256" key="6">
    <source>
        <dbReference type="PROSITE-ProRule" id="PRU00152"/>
    </source>
</evidence>
<proteinExistence type="inferred from homology"/>
<comment type="similarity">
    <text evidence="2">Belongs to the polycystin family.</text>
</comment>
<dbReference type="PANTHER" id="PTHR10877:SF183">
    <property type="entry name" value="AT14535P-RELATED"/>
    <property type="match status" value="1"/>
</dbReference>
<dbReference type="Pfam" id="PF01477">
    <property type="entry name" value="PLAT"/>
    <property type="match status" value="1"/>
</dbReference>
<feature type="domain" description="PLAT" evidence="8">
    <location>
        <begin position="1"/>
        <end position="109"/>
    </location>
</feature>
<dbReference type="Proteomes" id="UP000801492">
    <property type="component" value="Unassembled WGS sequence"/>
</dbReference>
<dbReference type="SUPFAM" id="SSF49723">
    <property type="entry name" value="Lipase/lipooxygenase domain (PLAT/LH2 domain)"/>
    <property type="match status" value="1"/>
</dbReference>
<evidence type="ECO:0000259" key="8">
    <source>
        <dbReference type="PROSITE" id="PS50095"/>
    </source>
</evidence>
<reference evidence="9" key="1">
    <citation type="submission" date="2019-08" db="EMBL/GenBank/DDBJ databases">
        <title>The genome of the North American firefly Photinus pyralis.</title>
        <authorList>
            <consortium name="Photinus pyralis genome working group"/>
            <person name="Fallon T.R."/>
            <person name="Sander Lower S.E."/>
            <person name="Weng J.-K."/>
        </authorList>
    </citation>
    <scope>NUCLEOTIDE SEQUENCE</scope>
    <source>
        <strain evidence="9">TRF0915ILg1</strain>
        <tissue evidence="9">Whole body</tissue>
    </source>
</reference>
<feature type="transmembrane region" description="Helical" evidence="7">
    <location>
        <begin position="265"/>
        <end position="291"/>
    </location>
</feature>
<comment type="subcellular location">
    <subcellularLocation>
        <location evidence="1">Membrane</location>
        <topology evidence="1">Multi-pass membrane protein</topology>
    </subcellularLocation>
</comment>
<dbReference type="AlphaFoldDB" id="A0A8K0D6U8"/>
<comment type="caution">
    <text evidence="6">Lacks conserved residue(s) required for the propagation of feature annotation.</text>
</comment>
<dbReference type="GO" id="GO:0005262">
    <property type="term" value="F:calcium channel activity"/>
    <property type="evidence" value="ECO:0007669"/>
    <property type="project" value="TreeGrafter"/>
</dbReference>
<dbReference type="PROSITE" id="PS50095">
    <property type="entry name" value="PLAT"/>
    <property type="match status" value="1"/>
</dbReference>
<keyword evidence="3 7" id="KW-0812">Transmembrane</keyword>
<dbReference type="InterPro" id="IPR051223">
    <property type="entry name" value="Polycystin"/>
</dbReference>
<sequence length="600" mass="70593">MHSAGTTSNISLKIFGAKYDSKSHILNYPDPDKKLLQAGGTDYFLLTAERYLGEVKQIYLWHDSIGFRPSWYCEWISIFDLQCDKEWYFKVNKWFSVLEEDISFLVLESAEHKPVYGWRYNLMRKLLRSIKEEHNWNVWNVKEGNLSYIWRLTVVLSIILTTNSLALLMYGLPAMRLYDGLAYYGHYEVYPITILIAFCSSILSFLLHLGFNELLRKSLAKNKNEGRKLDLRILAWSLLIFTIITFLTFLIVFGFWLAYVTSLLWISSVTGALIQSIVLLENMHVVIKVLVWQKKLKPKRVQLAPAQIINECEGQRLKFFSMFGSSLLRPYFISKYRPLTREEWKIKREQQLNKLKIAELVKDLIMFLVYIILLYAVVLANKDEFNIHSHLEIESLVYGKHTRTADFQEIQDLDAFYEYINETLLSNIHSSNWYGTWEAAEPGLMADFNIKVIGVARIRQLRVYQTYCKLPEAFRKFDFTCSPEFSYWYNDRGQYMEYWEPKAYVLVPRLINVWSYAYDAMTSLGDITIYPAAGYSAPLGRNLYNSYYNLKYYTESEWIDYNTRAIFIEFLTYNANYNIFHAVKLLVERSASGLYVKSHS</sequence>
<feature type="transmembrane region" description="Helical" evidence="7">
    <location>
        <begin position="360"/>
        <end position="380"/>
    </location>
</feature>
<dbReference type="GO" id="GO:0016020">
    <property type="term" value="C:membrane"/>
    <property type="evidence" value="ECO:0007669"/>
    <property type="project" value="UniProtKB-SubCell"/>
</dbReference>
<evidence type="ECO:0000313" key="10">
    <source>
        <dbReference type="Proteomes" id="UP000801492"/>
    </source>
</evidence>
<protein>
    <recommendedName>
        <fullName evidence="8">PLAT domain-containing protein</fullName>
    </recommendedName>
</protein>
<dbReference type="InterPro" id="IPR036392">
    <property type="entry name" value="PLAT/LH2_dom_sf"/>
</dbReference>
<evidence type="ECO:0000256" key="3">
    <source>
        <dbReference type="ARBA" id="ARBA00022692"/>
    </source>
</evidence>
<keyword evidence="4 7" id="KW-1133">Transmembrane helix</keyword>
<evidence type="ECO:0000256" key="1">
    <source>
        <dbReference type="ARBA" id="ARBA00004141"/>
    </source>
</evidence>
<dbReference type="Gene3D" id="2.60.60.20">
    <property type="entry name" value="PLAT/LH2 domain"/>
    <property type="match status" value="1"/>
</dbReference>
<keyword evidence="10" id="KW-1185">Reference proteome</keyword>
<evidence type="ECO:0000256" key="2">
    <source>
        <dbReference type="ARBA" id="ARBA00007200"/>
    </source>
</evidence>
<feature type="transmembrane region" description="Helical" evidence="7">
    <location>
        <begin position="190"/>
        <end position="212"/>
    </location>
</feature>
<dbReference type="InterPro" id="IPR001024">
    <property type="entry name" value="PLAT/LH2_dom"/>
</dbReference>
<dbReference type="InterPro" id="IPR046791">
    <property type="entry name" value="Polycystin_dom"/>
</dbReference>
<feature type="non-terminal residue" evidence="9">
    <location>
        <position position="1"/>
    </location>
</feature>
<feature type="transmembrane region" description="Helical" evidence="7">
    <location>
        <begin position="233"/>
        <end position="259"/>
    </location>
</feature>